<dbReference type="PANTHER" id="PTHR21415">
    <property type="entry name" value="U7 SNRNA-ASSOCIATED SM-LIKE PROTEIN LSM11"/>
    <property type="match status" value="1"/>
</dbReference>
<evidence type="ECO:0000259" key="2">
    <source>
        <dbReference type="SMART" id="SM00651"/>
    </source>
</evidence>
<organism evidence="3 4">
    <name type="scientific">Volvox africanus</name>
    <dbReference type="NCBI Taxonomy" id="51714"/>
    <lineage>
        <taxon>Eukaryota</taxon>
        <taxon>Viridiplantae</taxon>
        <taxon>Chlorophyta</taxon>
        <taxon>core chlorophytes</taxon>
        <taxon>Chlorophyceae</taxon>
        <taxon>CS clade</taxon>
        <taxon>Chlamydomonadales</taxon>
        <taxon>Volvocaceae</taxon>
        <taxon>Volvox</taxon>
    </lineage>
</organism>
<dbReference type="EMBL" id="BSDZ01000011">
    <property type="protein sequence ID" value="GLI62053.1"/>
    <property type="molecule type" value="Genomic_DNA"/>
</dbReference>
<dbReference type="Gene3D" id="2.30.30.100">
    <property type="match status" value="1"/>
</dbReference>
<feature type="compositionally biased region" description="Low complexity" evidence="1">
    <location>
        <begin position="42"/>
        <end position="60"/>
    </location>
</feature>
<evidence type="ECO:0000313" key="4">
    <source>
        <dbReference type="Proteomes" id="UP001165090"/>
    </source>
</evidence>
<reference evidence="3 4" key="1">
    <citation type="journal article" date="2023" name="IScience">
        <title>Expanded male sex-determining region conserved during the evolution of homothallism in the green alga Volvox.</title>
        <authorList>
            <person name="Yamamoto K."/>
            <person name="Matsuzaki R."/>
            <person name="Mahakham W."/>
            <person name="Heman W."/>
            <person name="Sekimoto H."/>
            <person name="Kawachi M."/>
            <person name="Minakuchi Y."/>
            <person name="Toyoda A."/>
            <person name="Nozaki H."/>
        </authorList>
    </citation>
    <scope>NUCLEOTIDE SEQUENCE [LARGE SCALE GENOMIC DNA]</scope>
    <source>
        <strain evidence="3 4">NIES-4468</strain>
    </source>
</reference>
<feature type="compositionally biased region" description="Pro residues" evidence="1">
    <location>
        <begin position="25"/>
        <end position="39"/>
    </location>
</feature>
<proteinExistence type="predicted"/>
<dbReference type="InterPro" id="IPR001163">
    <property type="entry name" value="Sm_dom_euk/arc"/>
</dbReference>
<dbReference type="SUPFAM" id="SSF50182">
    <property type="entry name" value="Sm-like ribonucleoproteins"/>
    <property type="match status" value="1"/>
</dbReference>
<sequence length="421" mass="45006">MHLRDMDKDPSQTFQQPHTAHTSPQLPPPPPPLLPPPLPRTAAASPHNAADAARPAIHPPTHTESSEEGEVTWAAEITGLEAAATTAEVAVAGSAPPSPSLDFLSPAFDSLRALLTPGLQPPLPHVRPMDNVSQCRKLLPPEVPDSLPLEKKPKVLNEETRKKHLRFKESAVRLRERIRSGTTHSLDRVLAAAAAASPGPLDVLRRWHAAAARVSVTTRHATGVRGRATGVLTAYDRFMNLVLRDVNERYTVPVRRVKEYTRLVPVAAGAAAGDGGPGSEGSDAVSAAPGSVSAPSPLRMGEVTRIRIVQRREVRQRQLGQVFIKGDNVVVVHLAPVEDGEGGAADLTALPGSALKATAAPAATCPRLCCRVEGREAPRAAWHPNVRDSSPAPWALTMRLTNRRAMRDSSSRCSQLSGQRS</sequence>
<accession>A0ABQ5RXV1</accession>
<dbReference type="SMART" id="SM00651">
    <property type="entry name" value="Sm"/>
    <property type="match status" value="1"/>
</dbReference>
<feature type="compositionally biased region" description="Polar residues" evidence="1">
    <location>
        <begin position="11"/>
        <end position="23"/>
    </location>
</feature>
<feature type="compositionally biased region" description="Basic and acidic residues" evidence="1">
    <location>
        <begin position="1"/>
        <end position="10"/>
    </location>
</feature>
<gene>
    <name evidence="3" type="ORF">VaNZ11_004481</name>
</gene>
<protein>
    <recommendedName>
        <fullName evidence="2">Sm domain-containing protein</fullName>
    </recommendedName>
</protein>
<comment type="caution">
    <text evidence="3">The sequence shown here is derived from an EMBL/GenBank/DDBJ whole genome shotgun (WGS) entry which is preliminary data.</text>
</comment>
<feature type="region of interest" description="Disordered" evidence="1">
    <location>
        <begin position="1"/>
        <end position="69"/>
    </location>
</feature>
<name>A0ABQ5RXV1_9CHLO</name>
<feature type="compositionally biased region" description="Low complexity" evidence="1">
    <location>
        <begin position="280"/>
        <end position="296"/>
    </location>
</feature>
<dbReference type="PANTHER" id="PTHR21415:SF1">
    <property type="entry name" value="U7 SNRNA-ASSOCIATED SM-LIKE PROTEIN LSM11"/>
    <property type="match status" value="1"/>
</dbReference>
<keyword evidence="4" id="KW-1185">Reference proteome</keyword>
<dbReference type="InterPro" id="IPR039267">
    <property type="entry name" value="Lsm11"/>
</dbReference>
<feature type="domain" description="Sm" evidence="2">
    <location>
        <begin position="200"/>
        <end position="334"/>
    </location>
</feature>
<dbReference type="Pfam" id="PF01423">
    <property type="entry name" value="LSM"/>
    <property type="match status" value="1"/>
</dbReference>
<evidence type="ECO:0000313" key="3">
    <source>
        <dbReference type="EMBL" id="GLI62053.1"/>
    </source>
</evidence>
<evidence type="ECO:0000256" key="1">
    <source>
        <dbReference type="SAM" id="MobiDB-lite"/>
    </source>
</evidence>
<dbReference type="Proteomes" id="UP001165090">
    <property type="component" value="Unassembled WGS sequence"/>
</dbReference>
<dbReference type="InterPro" id="IPR010920">
    <property type="entry name" value="LSM_dom_sf"/>
</dbReference>
<feature type="region of interest" description="Disordered" evidence="1">
    <location>
        <begin position="270"/>
        <end position="296"/>
    </location>
</feature>